<accession>A0A2P2NW64</accession>
<organism evidence="1">
    <name type="scientific">Rhizophora mucronata</name>
    <name type="common">Asiatic mangrove</name>
    <dbReference type="NCBI Taxonomy" id="61149"/>
    <lineage>
        <taxon>Eukaryota</taxon>
        <taxon>Viridiplantae</taxon>
        <taxon>Streptophyta</taxon>
        <taxon>Embryophyta</taxon>
        <taxon>Tracheophyta</taxon>
        <taxon>Spermatophyta</taxon>
        <taxon>Magnoliopsida</taxon>
        <taxon>eudicotyledons</taxon>
        <taxon>Gunneridae</taxon>
        <taxon>Pentapetalae</taxon>
        <taxon>rosids</taxon>
        <taxon>fabids</taxon>
        <taxon>Malpighiales</taxon>
        <taxon>Rhizophoraceae</taxon>
        <taxon>Rhizophora</taxon>
    </lineage>
</organism>
<sequence length="27" mass="3222">MWRIKNQKEITLPVVLPYFSISALVKF</sequence>
<protein>
    <submittedName>
        <fullName evidence="1">Uncharacterized protein</fullName>
    </submittedName>
</protein>
<dbReference type="EMBL" id="GGEC01066175">
    <property type="protein sequence ID" value="MBX46659.1"/>
    <property type="molecule type" value="Transcribed_RNA"/>
</dbReference>
<reference evidence="1" key="1">
    <citation type="submission" date="2018-02" db="EMBL/GenBank/DDBJ databases">
        <title>Rhizophora mucronata_Transcriptome.</title>
        <authorList>
            <person name="Meera S.P."/>
            <person name="Sreeshan A."/>
            <person name="Augustine A."/>
        </authorList>
    </citation>
    <scope>NUCLEOTIDE SEQUENCE</scope>
    <source>
        <tissue evidence="1">Leaf</tissue>
    </source>
</reference>
<evidence type="ECO:0000313" key="1">
    <source>
        <dbReference type="EMBL" id="MBX46659.1"/>
    </source>
</evidence>
<proteinExistence type="predicted"/>
<dbReference type="AlphaFoldDB" id="A0A2P2NW64"/>
<name>A0A2P2NW64_RHIMU</name>